<gene>
    <name evidence="3" type="ORF">EXE59_22535</name>
</gene>
<protein>
    <submittedName>
        <fullName evidence="3">DUF2344 domain-containing protein</fullName>
    </submittedName>
</protein>
<evidence type="ECO:0000313" key="3">
    <source>
        <dbReference type="EMBL" id="TGN67042.1"/>
    </source>
</evidence>
<dbReference type="Proteomes" id="UP000297496">
    <property type="component" value="Unassembled WGS sequence"/>
</dbReference>
<name>A0A4Z1CQ09_9ACTN</name>
<proteinExistence type="predicted"/>
<dbReference type="Pfam" id="PF10105">
    <property type="entry name" value="DUF2344"/>
    <property type="match status" value="1"/>
</dbReference>
<reference evidence="3 4" key="1">
    <citation type="submission" date="2019-04" db="EMBL/GenBank/DDBJ databases">
        <title>Three New Species of Nocardioides, Nocardioides euryhalodurans sp. nov., Nocardioides seonyuensis sp. nov. and Nocardioides eburneoflavus sp. nov. Isolated from Soil.</title>
        <authorList>
            <person name="Roh S.G."/>
            <person name="Lee C."/>
            <person name="Kim M.-K."/>
            <person name="Kim S.B."/>
        </authorList>
    </citation>
    <scope>NUCLEOTIDE SEQUENCE [LARGE SCALE GENOMIC DNA]</scope>
    <source>
        <strain evidence="3 4">MMS17-SY213</strain>
    </source>
</reference>
<dbReference type="OrthoDB" id="9780488at2"/>
<evidence type="ECO:0000256" key="1">
    <source>
        <dbReference type="SAM" id="MobiDB-lite"/>
    </source>
</evidence>
<evidence type="ECO:0000259" key="2">
    <source>
        <dbReference type="Pfam" id="PF10105"/>
    </source>
</evidence>
<organism evidence="3 4">
    <name type="scientific">Nocardioides eburneiflavus</name>
    <dbReference type="NCBI Taxonomy" id="2518372"/>
    <lineage>
        <taxon>Bacteria</taxon>
        <taxon>Bacillati</taxon>
        <taxon>Actinomycetota</taxon>
        <taxon>Actinomycetes</taxon>
        <taxon>Propionibacteriales</taxon>
        <taxon>Nocardioidaceae</taxon>
        <taxon>Nocardioides</taxon>
    </lineage>
</organism>
<dbReference type="InterPro" id="IPR018768">
    <property type="entry name" value="DUF2344"/>
</dbReference>
<keyword evidence="4" id="KW-1185">Reference proteome</keyword>
<comment type="caution">
    <text evidence="3">The sequence shown here is derived from an EMBL/GenBank/DDBJ whole genome shotgun (WGS) entry which is preliminary data.</text>
</comment>
<dbReference type="NCBIfam" id="TIGR03936">
    <property type="entry name" value="sam_1_link_chp"/>
    <property type="match status" value="1"/>
</dbReference>
<sequence>MCSSTLLIGWRDPASRHSAVSRTTSVTTSRTGTVRERVGPRRDAAALRTDWFPLRLRRRQHPNQTDRRLPFPLVPQQQPEQQAPPVQRLRVRYAKRGRLRFTSHRDFSRAFERAVFRARIPMAYSSGFNPHPRISYAGAAPTGSASEAEYLELALAEVVVPADVHAQLDEALPPGLDVLEVVESPGGSLSDLLEGSRWRIDLAADRDATTAAVERFLAADETLVERMTKKGMREFDARGAVVSLVVLPEDPAAGGRTSLDVVLRHGTPAVRPDDVLRGLESVAGLPAGEAPLMTRAAQGPLSDSGEVGDPLAARA</sequence>
<accession>A0A4Z1CQ09</accession>
<feature type="region of interest" description="Disordered" evidence="1">
    <location>
        <begin position="291"/>
        <end position="315"/>
    </location>
</feature>
<dbReference type="EMBL" id="SRRO01000001">
    <property type="protein sequence ID" value="TGN67042.1"/>
    <property type="molecule type" value="Genomic_DNA"/>
</dbReference>
<feature type="domain" description="DUF2344" evidence="2">
    <location>
        <begin position="88"/>
        <end position="272"/>
    </location>
</feature>
<dbReference type="AlphaFoldDB" id="A0A4Z1CQ09"/>
<evidence type="ECO:0000313" key="4">
    <source>
        <dbReference type="Proteomes" id="UP000297496"/>
    </source>
</evidence>